<feature type="domain" description="DUF397" evidence="1">
    <location>
        <begin position="20"/>
        <end position="76"/>
    </location>
</feature>
<evidence type="ECO:0000313" key="3">
    <source>
        <dbReference type="Proteomes" id="UP000675554"/>
    </source>
</evidence>
<dbReference type="Pfam" id="PF04149">
    <property type="entry name" value="DUF397"/>
    <property type="match status" value="1"/>
</dbReference>
<gene>
    <name evidence="2" type="ORF">KDA82_20550</name>
</gene>
<proteinExistence type="predicted"/>
<organism evidence="2 3">
    <name type="scientific">Streptomyces daliensis</name>
    <dbReference type="NCBI Taxonomy" id="299421"/>
    <lineage>
        <taxon>Bacteria</taxon>
        <taxon>Bacillati</taxon>
        <taxon>Actinomycetota</taxon>
        <taxon>Actinomycetes</taxon>
        <taxon>Kitasatosporales</taxon>
        <taxon>Streptomycetaceae</taxon>
        <taxon>Streptomyces</taxon>
    </lineage>
</organism>
<comment type="caution">
    <text evidence="2">The sequence shown here is derived from an EMBL/GenBank/DDBJ whole genome shotgun (WGS) entry which is preliminary data.</text>
</comment>
<dbReference type="EMBL" id="JAGSMN010000472">
    <property type="protein sequence ID" value="MBR7675367.1"/>
    <property type="molecule type" value="Genomic_DNA"/>
</dbReference>
<evidence type="ECO:0000313" key="2">
    <source>
        <dbReference type="EMBL" id="MBR7675367.1"/>
    </source>
</evidence>
<name>A0A8T4IZQ9_9ACTN</name>
<protein>
    <submittedName>
        <fullName evidence="2">DUF397 domain-containing protein</fullName>
    </submittedName>
</protein>
<dbReference type="AlphaFoldDB" id="A0A8T4IZQ9"/>
<reference evidence="2" key="1">
    <citation type="submission" date="2021-04" db="EMBL/GenBank/DDBJ databases">
        <title>Sequencing of actinobacteria type strains.</title>
        <authorList>
            <person name="Nguyen G.-S."/>
            <person name="Wentzel A."/>
        </authorList>
    </citation>
    <scope>NUCLEOTIDE SEQUENCE</scope>
    <source>
        <strain evidence="2">DSM 42095</strain>
    </source>
</reference>
<sequence>MTVELKTRYPVAQSPLTDITWRKSSYSGGGSGGGNCVEVGASAAISAPVRIRDSKAVNGPALAVSPVGWNAFVSAVQAGAL</sequence>
<evidence type="ECO:0000259" key="1">
    <source>
        <dbReference type="Pfam" id="PF04149"/>
    </source>
</evidence>
<keyword evidence="3" id="KW-1185">Reference proteome</keyword>
<accession>A0A8T4IZQ9</accession>
<dbReference type="InterPro" id="IPR007278">
    <property type="entry name" value="DUF397"/>
</dbReference>
<dbReference type="Proteomes" id="UP000675554">
    <property type="component" value="Unassembled WGS sequence"/>
</dbReference>